<dbReference type="HAMAP" id="MF_01121">
    <property type="entry name" value="Sirtuin_ClassIII"/>
    <property type="match status" value="1"/>
</dbReference>
<evidence type="ECO:0000313" key="6">
    <source>
        <dbReference type="EMBL" id="GAP62995.1"/>
    </source>
</evidence>
<dbReference type="FunCoup" id="A0A0M8K6V7">
    <property type="interactions" value="357"/>
</dbReference>
<evidence type="ECO:0000256" key="3">
    <source>
        <dbReference type="HAMAP-Rule" id="MF_01121"/>
    </source>
</evidence>
<feature type="active site" description="Proton acceptor" evidence="3">
    <location>
        <position position="124"/>
    </location>
</feature>
<evidence type="ECO:0000259" key="5">
    <source>
        <dbReference type="PROSITE" id="PS50305"/>
    </source>
</evidence>
<dbReference type="GO" id="GO:0036055">
    <property type="term" value="F:protein-succinyllysine desuccinylase activity"/>
    <property type="evidence" value="ECO:0007669"/>
    <property type="project" value="UniProtKB-UniRule"/>
</dbReference>
<dbReference type="PROSITE" id="PS50305">
    <property type="entry name" value="SIRTUIN"/>
    <property type="match status" value="1"/>
</dbReference>
<evidence type="ECO:0000313" key="7">
    <source>
        <dbReference type="EMBL" id="KPL88648.1"/>
    </source>
</evidence>
<name>A0A0M8K6V7_9CHLR</name>
<dbReference type="NCBIfam" id="NF001753">
    <property type="entry name" value="PRK00481.1-3"/>
    <property type="match status" value="1"/>
</dbReference>
<feature type="binding site" evidence="3">
    <location>
        <begin position="106"/>
        <end position="109"/>
    </location>
    <ligand>
        <name>NAD(+)</name>
        <dbReference type="ChEBI" id="CHEBI:57540"/>
    </ligand>
</feature>
<proteinExistence type="inferred from homology"/>
<dbReference type="InParanoid" id="A0A0M8K6V7"/>
<comment type="cofactor">
    <cofactor evidence="3">
        <name>Zn(2+)</name>
        <dbReference type="ChEBI" id="CHEBI:29105"/>
    </cofactor>
    <text evidence="3">Binds 1 zinc ion per subunit.</text>
</comment>
<keyword evidence="2 3" id="KW-0520">NAD</keyword>
<dbReference type="OrthoDB" id="9800582at2"/>
<dbReference type="PANTHER" id="PTHR11085:SF4">
    <property type="entry name" value="NAD-DEPENDENT PROTEIN DEACYLASE"/>
    <property type="match status" value="1"/>
</dbReference>
<reference evidence="6 8" key="1">
    <citation type="journal article" date="2015" name="Genome Announc.">
        <title>Draft Genome Sequence of a Heterotrophic Facultative Anaerobic Thermophilic Bacterium, Ardenticatena maritima Strain 110ST.</title>
        <authorList>
            <person name="Kawaichi S."/>
            <person name="Yoshida T."/>
            <person name="Sako Y."/>
            <person name="Nakamura R."/>
        </authorList>
    </citation>
    <scope>NUCLEOTIDE SEQUENCE [LARGE SCALE GENOMIC DNA]</scope>
    <source>
        <strain evidence="6 8">110S</strain>
    </source>
</reference>
<dbReference type="GO" id="GO:0005737">
    <property type="term" value="C:cytoplasm"/>
    <property type="evidence" value="ECO:0007669"/>
    <property type="project" value="UniProtKB-SubCell"/>
</dbReference>
<sequence length="253" mass="27626">MCATPIAIPEPVIDALRNARHIVVLTGAGVSAESGIPTFREAQTGLWAQYRPEELATPEAFQRHPERVWRWYEWRRSLVRQAAPNPGHLALARMERLAPRFTLITQNVDGLHQAAGNRHVLELHGNIMRSRCSREGRIVEPDPNDTHVPPRCPHCGAFLRPDVVWFGEALPADALTAAQEAATDADVFLSVGTSTIVYPAAALPFDALAHGAFVVEINPATTPLTPHAHAALRGPAGRILPALVDTVWNEENA</sequence>
<dbReference type="GO" id="GO:0008270">
    <property type="term" value="F:zinc ion binding"/>
    <property type="evidence" value="ECO:0007669"/>
    <property type="project" value="UniProtKB-UniRule"/>
</dbReference>
<keyword evidence="1" id="KW-0808">Transferase</keyword>
<dbReference type="EMBL" id="LGKN01000004">
    <property type="protein sequence ID" value="KPL88648.1"/>
    <property type="molecule type" value="Genomic_DNA"/>
</dbReference>
<comment type="domain">
    <text evidence="3">2 residues (Tyr-72 and Arg-75) present in a large hydrophobic pocket are probably involved in substrate specificity. They are important for desuccinylation activity, but dispensable for deacetylation activity.</text>
</comment>
<evidence type="ECO:0000313" key="9">
    <source>
        <dbReference type="Proteomes" id="UP000050502"/>
    </source>
</evidence>
<feature type="binding site" evidence="3">
    <location>
        <position position="75"/>
    </location>
    <ligand>
        <name>substrate</name>
    </ligand>
</feature>
<organism evidence="6 8">
    <name type="scientific">Ardenticatena maritima</name>
    <dbReference type="NCBI Taxonomy" id="872965"/>
    <lineage>
        <taxon>Bacteria</taxon>
        <taxon>Bacillati</taxon>
        <taxon>Chloroflexota</taxon>
        <taxon>Ardenticatenia</taxon>
        <taxon>Ardenticatenales</taxon>
        <taxon>Ardenticatenaceae</taxon>
        <taxon>Ardenticatena</taxon>
    </lineage>
</organism>
<keyword evidence="3" id="KW-0479">Metal-binding</keyword>
<dbReference type="PATRIC" id="fig|872965.6.peg.1624"/>
<dbReference type="EC" id="2.3.1.286" evidence="3"/>
<comment type="function">
    <text evidence="3">NAD-dependent lysine deacetylase and desuccinylase that specifically removes acetyl and succinyl groups on target proteins. Modulates the activities of several proteins which are inactive in their acylated form.</text>
</comment>
<comment type="caution">
    <text evidence="3 4">Lacks conserved residue(s) required for the propagation of feature annotation.</text>
</comment>
<dbReference type="InterPro" id="IPR026591">
    <property type="entry name" value="Sirtuin_cat_small_dom_sf"/>
</dbReference>
<dbReference type="STRING" id="872965.SE16_07925"/>
<evidence type="ECO:0000256" key="1">
    <source>
        <dbReference type="ARBA" id="ARBA00022679"/>
    </source>
</evidence>
<dbReference type="GO" id="GO:0017136">
    <property type="term" value="F:histone deacetylase activity, NAD-dependent"/>
    <property type="evidence" value="ECO:0007669"/>
    <property type="project" value="TreeGrafter"/>
</dbReference>
<dbReference type="GO" id="GO:0070403">
    <property type="term" value="F:NAD+ binding"/>
    <property type="evidence" value="ECO:0007669"/>
    <property type="project" value="UniProtKB-UniRule"/>
</dbReference>
<dbReference type="Pfam" id="PF02146">
    <property type="entry name" value="SIR2"/>
    <property type="match status" value="1"/>
</dbReference>
<keyword evidence="3" id="KW-0963">Cytoplasm</keyword>
<evidence type="ECO:0000313" key="8">
    <source>
        <dbReference type="Proteomes" id="UP000037784"/>
    </source>
</evidence>
<dbReference type="EMBL" id="BBZA01000105">
    <property type="protein sequence ID" value="GAP62995.1"/>
    <property type="molecule type" value="Genomic_DNA"/>
</dbReference>
<evidence type="ECO:0000256" key="4">
    <source>
        <dbReference type="PROSITE-ProRule" id="PRU00236"/>
    </source>
</evidence>
<comment type="caution">
    <text evidence="6">The sequence shown here is derived from an EMBL/GenBank/DDBJ whole genome shotgun (WGS) entry which is preliminary data.</text>
</comment>
<dbReference type="RefSeq" id="WP_054492870.1">
    <property type="nucleotide sequence ID" value="NZ_BBZA01000105.1"/>
</dbReference>
<comment type="similarity">
    <text evidence="3">Belongs to the sirtuin family. Class III subfamily.</text>
</comment>
<reference evidence="7 9" key="2">
    <citation type="submission" date="2015-07" db="EMBL/GenBank/DDBJ databases">
        <title>Whole genome sequence of Ardenticatena maritima DSM 23922.</title>
        <authorList>
            <person name="Hemp J."/>
            <person name="Ward L.M."/>
            <person name="Pace L.A."/>
            <person name="Fischer W.W."/>
        </authorList>
    </citation>
    <scope>NUCLEOTIDE SEQUENCE [LARGE SCALE GENOMIC DNA]</scope>
    <source>
        <strain evidence="7 9">110S</strain>
    </source>
</reference>
<keyword evidence="8" id="KW-1185">Reference proteome</keyword>
<feature type="binding site" evidence="3">
    <location>
        <position position="132"/>
    </location>
    <ligand>
        <name>Zn(2+)</name>
        <dbReference type="ChEBI" id="CHEBI:29105"/>
    </ligand>
</feature>
<keyword evidence="3" id="KW-0862">Zinc</keyword>
<reference evidence="8" key="3">
    <citation type="submission" date="2015-08" db="EMBL/GenBank/DDBJ databases">
        <title>Draft Genome Sequence of a Heterotrophic Facultative Anaerobic Bacterium Ardenticatena maritima Strain 110S.</title>
        <authorList>
            <person name="Kawaichi S."/>
            <person name="Yoshida T."/>
            <person name="Sako Y."/>
            <person name="Nakamura R."/>
        </authorList>
    </citation>
    <scope>NUCLEOTIDE SEQUENCE [LARGE SCALE GENOMIC DNA]</scope>
    <source>
        <strain evidence="8">110S</strain>
    </source>
</reference>
<feature type="binding site" evidence="3">
    <location>
        <position position="152"/>
    </location>
    <ligand>
        <name>Zn(2+)</name>
        <dbReference type="ChEBI" id="CHEBI:29105"/>
    </ligand>
</feature>
<dbReference type="SUPFAM" id="SSF52467">
    <property type="entry name" value="DHS-like NAD/FAD-binding domain"/>
    <property type="match status" value="1"/>
</dbReference>
<dbReference type="InterPro" id="IPR003000">
    <property type="entry name" value="Sirtuin"/>
</dbReference>
<comment type="catalytic activity">
    <reaction evidence="3">
        <text>N(6)-succinyl-L-lysyl-[protein] + NAD(+) + H2O = 2''-O-succinyl-ADP-D-ribose + nicotinamide + L-lysyl-[protein]</text>
        <dbReference type="Rhea" id="RHEA:47668"/>
        <dbReference type="Rhea" id="RHEA-COMP:9752"/>
        <dbReference type="Rhea" id="RHEA-COMP:11877"/>
        <dbReference type="ChEBI" id="CHEBI:15377"/>
        <dbReference type="ChEBI" id="CHEBI:17154"/>
        <dbReference type="ChEBI" id="CHEBI:29969"/>
        <dbReference type="ChEBI" id="CHEBI:57540"/>
        <dbReference type="ChEBI" id="CHEBI:87830"/>
        <dbReference type="ChEBI" id="CHEBI:87832"/>
    </reaction>
</comment>
<gene>
    <name evidence="6" type="primary">npdA</name>
    <name evidence="3" type="synonym">cobB</name>
    <name evidence="6" type="ORF">ARMA_1418</name>
    <name evidence="7" type="ORF">SE16_07925</name>
</gene>
<dbReference type="PANTHER" id="PTHR11085">
    <property type="entry name" value="NAD-DEPENDENT PROTEIN DEACYLASE SIRTUIN-5, MITOCHONDRIAL-RELATED"/>
    <property type="match status" value="1"/>
</dbReference>
<accession>A0A0M8K6V7</accession>
<dbReference type="CDD" id="cd01412">
    <property type="entry name" value="SIRT5_Af1_CobB"/>
    <property type="match status" value="1"/>
</dbReference>
<feature type="binding site" evidence="3">
    <location>
        <position position="236"/>
    </location>
    <ligand>
        <name>NAD(+)</name>
        <dbReference type="ChEBI" id="CHEBI:57540"/>
    </ligand>
</feature>
<feature type="binding site" evidence="3">
    <location>
        <begin position="218"/>
        <end position="220"/>
    </location>
    <ligand>
        <name>NAD(+)</name>
        <dbReference type="ChEBI" id="CHEBI:57540"/>
    </ligand>
</feature>
<dbReference type="Gene3D" id="3.40.50.1220">
    <property type="entry name" value="TPP-binding domain"/>
    <property type="match status" value="1"/>
</dbReference>
<dbReference type="AlphaFoldDB" id="A0A0M8K6V7"/>
<dbReference type="InterPro" id="IPR026590">
    <property type="entry name" value="Ssirtuin_cat_dom"/>
</dbReference>
<dbReference type="GO" id="GO:0036054">
    <property type="term" value="F:protein-malonyllysine demalonylase activity"/>
    <property type="evidence" value="ECO:0007669"/>
    <property type="project" value="InterPro"/>
</dbReference>
<comment type="subcellular location">
    <subcellularLocation>
        <location evidence="3">Cytoplasm</location>
    </subcellularLocation>
</comment>
<dbReference type="InterPro" id="IPR050134">
    <property type="entry name" value="NAD-dep_sirtuin_deacylases"/>
</dbReference>
<comment type="catalytic activity">
    <reaction evidence="3">
        <text>N(6)-acetyl-L-lysyl-[protein] + NAD(+) + H2O = 2''-O-acetyl-ADP-D-ribose + nicotinamide + L-lysyl-[protein]</text>
        <dbReference type="Rhea" id="RHEA:43636"/>
        <dbReference type="Rhea" id="RHEA-COMP:9752"/>
        <dbReference type="Rhea" id="RHEA-COMP:10731"/>
        <dbReference type="ChEBI" id="CHEBI:15377"/>
        <dbReference type="ChEBI" id="CHEBI:17154"/>
        <dbReference type="ChEBI" id="CHEBI:29969"/>
        <dbReference type="ChEBI" id="CHEBI:57540"/>
        <dbReference type="ChEBI" id="CHEBI:61930"/>
        <dbReference type="ChEBI" id="CHEBI:83767"/>
        <dbReference type="EC" id="2.3.1.286"/>
    </reaction>
</comment>
<dbReference type="InterPro" id="IPR027546">
    <property type="entry name" value="Sirtuin_class_III"/>
</dbReference>
<feature type="domain" description="Deacetylase sirtuin-type" evidence="5">
    <location>
        <begin position="2"/>
        <end position="250"/>
    </location>
</feature>
<feature type="binding site" evidence="3">
    <location>
        <position position="72"/>
    </location>
    <ligand>
        <name>substrate</name>
    </ligand>
</feature>
<feature type="binding site" evidence="3">
    <location>
        <begin position="192"/>
        <end position="194"/>
    </location>
    <ligand>
        <name>NAD(+)</name>
        <dbReference type="ChEBI" id="CHEBI:57540"/>
    </ligand>
</feature>
<evidence type="ECO:0000256" key="2">
    <source>
        <dbReference type="ARBA" id="ARBA00023027"/>
    </source>
</evidence>
<dbReference type="Proteomes" id="UP000037784">
    <property type="component" value="Unassembled WGS sequence"/>
</dbReference>
<protein>
    <recommendedName>
        <fullName evidence="3">NAD-dependent protein deacylase</fullName>
        <ecNumber evidence="3">2.3.1.286</ecNumber>
    </recommendedName>
    <alternativeName>
        <fullName evidence="3">Regulatory protein SIR2 homolog</fullName>
    </alternativeName>
</protein>
<dbReference type="Gene3D" id="3.30.1600.10">
    <property type="entry name" value="SIR2/SIRT2 'Small Domain"/>
    <property type="match status" value="1"/>
</dbReference>
<dbReference type="InterPro" id="IPR029035">
    <property type="entry name" value="DHS-like_NAD/FAD-binding_dom"/>
</dbReference>
<dbReference type="Proteomes" id="UP000050502">
    <property type="component" value="Unassembled WGS sequence"/>
</dbReference>